<feature type="coiled-coil region" evidence="1">
    <location>
        <begin position="1137"/>
        <end position="1263"/>
    </location>
</feature>
<evidence type="ECO:0000256" key="2">
    <source>
        <dbReference type="SAM" id="MobiDB-lite"/>
    </source>
</evidence>
<feature type="compositionally biased region" description="Polar residues" evidence="2">
    <location>
        <begin position="22"/>
        <end position="48"/>
    </location>
</feature>
<feature type="domain" description="CAP-Gly" evidence="3">
    <location>
        <begin position="81"/>
        <end position="123"/>
    </location>
</feature>
<name>A0A087UX44_STEMI</name>
<dbReference type="GO" id="GO:0005938">
    <property type="term" value="C:cell cortex"/>
    <property type="evidence" value="ECO:0007669"/>
    <property type="project" value="TreeGrafter"/>
</dbReference>
<dbReference type="OrthoDB" id="5412539at2759"/>
<accession>A0A087UX44</accession>
<feature type="region of interest" description="Disordered" evidence="2">
    <location>
        <begin position="1"/>
        <end position="49"/>
    </location>
</feature>
<dbReference type="PROSITE" id="PS50245">
    <property type="entry name" value="CAP_GLY_2"/>
    <property type="match status" value="2"/>
</dbReference>
<keyword evidence="1" id="KW-0175">Coiled coil</keyword>
<dbReference type="AlphaFoldDB" id="A0A087UX44"/>
<dbReference type="GO" id="GO:0035371">
    <property type="term" value="C:microtubule plus-end"/>
    <property type="evidence" value="ECO:0007669"/>
    <property type="project" value="TreeGrafter"/>
</dbReference>
<sequence>MTDRTNIKMENKPSKSIPVSKIPTSGRDSGTHSRSSSVSNLTTASEIQSEAGDISDGTCDFKIDDRVWVNGTKPGYIKFIGKTQFAPGVWAGILLDEPVGKNDGSVAGVKYFTCEPQRGIFARPQKLSRCPGSTAEGGDQSSVRSGVTRTLSNLSSLSRTPTASNISSTTKSVCSKLRIGERVVVNSTSGIKSGILRFVGETEFAKGDWAGIELDEPVGKNDGSVAGKRYFSCEMKYGLFSPLHKVSRAGGTAPPRSTSVRGTPLMRTASKDSLNSSVSNCSRTSRVKLGVTSLTNSQKIKSPGMGVMTNNRALEEALKEANQHIEQLLKERDLERAEVARLASHYKEVEAKSLDLKKEQLEANHARKILEDELASQKRKLEDLQFQFEEETIAKGELEMQLQQKNLIVERIEKFASEHLGNKSINIKEIIENQENLSSVKEEQENAVHVESLKKIEELQKALHNLQEEKEKISLDVIQSQSKLNDYEKIKADLVVFNNTLQEKEDVISNLKKELSIQLEKVTQLTDENQNLNKQIAMQAEQAKGEAADIITNLGEQIKSLNEELKTKSSLIKDKETANQDKDTDISNLKQNLESQVETITELENQRSELNQALNQKVLELTQNIAVQKALEDEISRLKSEIESENLQKEKQIKLLSEELNTKSNQIKDIESVVQEKNSEIFNLQQSLESQAQTINELENQKNGLNKALSQRESELAESLAARRCLENDIALLKSQVESEGFQKEEKILELMQKVEQLAISLEEKENELQSKLDEIASLHAKIDEANKVALGIQAKLKQTEENATKEMQMKVEEVNSLQIELHHLKEEKEHTEEEHKKEVYNLQSEIKTLSEEHQLTKNLLSEQEFQLLAVKEKLSETETECAELKKQAVAMKDMFEILNKEKEAALSEIHTKEERISDLMKQIDTLNNLVESIKNKLSEKEAAAQSLQENLKQKDDENLQLKSKLDLAEQKIDMLNRDSSEHVMSLQNELTKIKEESISLKNDLDKELTKAEQEKEIALCSLKSKLEERECDVTELSNQLKELKEEISSFLKSKEEVLALHQEELLRTSAKFQTELEKKDEILKNVQKELVKHTELLEMKEKELSKQANEVIALRNIVKEKDSQFDEISRMMEVSAAQLVQLKEQNENNVALLQSKETFINDFKSEQERQLEESKQFFKNEMAKLKEDNLQRREELTQKDVIITNLTSQISDQKKQIEELAHELETNKSIIESKMQDTSKVFKELNEKILDLEEKYSKVLAEKEEIA</sequence>
<feature type="coiled-coil region" evidence="1">
    <location>
        <begin position="311"/>
        <end position="338"/>
    </location>
</feature>
<feature type="domain" description="CAP-Gly" evidence="3">
    <location>
        <begin position="200"/>
        <end position="242"/>
    </location>
</feature>
<dbReference type="SUPFAM" id="SSF74924">
    <property type="entry name" value="Cap-Gly domain"/>
    <property type="match status" value="2"/>
</dbReference>
<dbReference type="InterPro" id="IPR000938">
    <property type="entry name" value="CAP-Gly_domain"/>
</dbReference>
<feature type="coiled-coil region" evidence="1">
    <location>
        <begin position="427"/>
        <end position="715"/>
    </location>
</feature>
<feature type="compositionally biased region" description="Basic and acidic residues" evidence="2">
    <location>
        <begin position="1"/>
        <end position="13"/>
    </location>
</feature>
<dbReference type="OMA" id="VNSKTEW"/>
<dbReference type="STRING" id="407821.A0A087UX44"/>
<keyword evidence="5" id="KW-1185">Reference proteome</keyword>
<proteinExistence type="predicted"/>
<dbReference type="GO" id="GO:0031122">
    <property type="term" value="P:cytoplasmic microtubule organization"/>
    <property type="evidence" value="ECO:0007669"/>
    <property type="project" value="TreeGrafter"/>
</dbReference>
<evidence type="ECO:0000313" key="5">
    <source>
        <dbReference type="Proteomes" id="UP000054359"/>
    </source>
</evidence>
<dbReference type="GO" id="GO:0005634">
    <property type="term" value="C:nucleus"/>
    <property type="evidence" value="ECO:0007669"/>
    <property type="project" value="TreeGrafter"/>
</dbReference>
<organism evidence="4 5">
    <name type="scientific">Stegodyphus mimosarum</name>
    <name type="common">African social velvet spider</name>
    <dbReference type="NCBI Taxonomy" id="407821"/>
    <lineage>
        <taxon>Eukaryota</taxon>
        <taxon>Metazoa</taxon>
        <taxon>Ecdysozoa</taxon>
        <taxon>Arthropoda</taxon>
        <taxon>Chelicerata</taxon>
        <taxon>Arachnida</taxon>
        <taxon>Araneae</taxon>
        <taxon>Araneomorphae</taxon>
        <taxon>Entelegynae</taxon>
        <taxon>Eresoidea</taxon>
        <taxon>Eresidae</taxon>
        <taxon>Stegodyphus</taxon>
    </lineage>
</organism>
<dbReference type="GO" id="GO:0051010">
    <property type="term" value="F:microtubule plus-end binding"/>
    <property type="evidence" value="ECO:0007669"/>
    <property type="project" value="TreeGrafter"/>
</dbReference>
<protein>
    <submittedName>
        <fullName evidence="4">CAP-Gly domain-containing linker protein 1</fullName>
    </submittedName>
</protein>
<dbReference type="Proteomes" id="UP000054359">
    <property type="component" value="Unassembled WGS sequence"/>
</dbReference>
<dbReference type="PROSITE" id="PS00845">
    <property type="entry name" value="CAP_GLY_1"/>
    <property type="match status" value="2"/>
</dbReference>
<evidence type="ECO:0000259" key="3">
    <source>
        <dbReference type="PROSITE" id="PS50245"/>
    </source>
</evidence>
<reference evidence="4 5" key="1">
    <citation type="submission" date="2013-11" db="EMBL/GenBank/DDBJ databases">
        <title>Genome sequencing of Stegodyphus mimosarum.</title>
        <authorList>
            <person name="Bechsgaard J."/>
        </authorList>
    </citation>
    <scope>NUCLEOTIDE SEQUENCE [LARGE SCALE GENOMIC DNA]</scope>
</reference>
<feature type="coiled-coil region" evidence="1">
    <location>
        <begin position="748"/>
        <end position="1111"/>
    </location>
</feature>
<evidence type="ECO:0000313" key="4">
    <source>
        <dbReference type="EMBL" id="KFM81933.1"/>
    </source>
</evidence>
<dbReference type="InterPro" id="IPR036859">
    <property type="entry name" value="CAP-Gly_dom_sf"/>
</dbReference>
<dbReference type="Pfam" id="PF01302">
    <property type="entry name" value="CAP_GLY"/>
    <property type="match status" value="2"/>
</dbReference>
<dbReference type="PANTHER" id="PTHR18916">
    <property type="entry name" value="DYNACTIN 1-RELATED MICROTUBULE-BINDING"/>
    <property type="match status" value="1"/>
</dbReference>
<evidence type="ECO:0000256" key="1">
    <source>
        <dbReference type="SAM" id="Coils"/>
    </source>
</evidence>
<dbReference type="PANTHER" id="PTHR18916:SF82">
    <property type="entry name" value="CAP-GLY DOMAIN-CONTAINING PROTEIN"/>
    <property type="match status" value="1"/>
</dbReference>
<dbReference type="Gene3D" id="2.30.30.190">
    <property type="entry name" value="CAP Gly-rich-like domain"/>
    <property type="match status" value="2"/>
</dbReference>
<gene>
    <name evidence="4" type="ORF">X975_12020</name>
</gene>
<dbReference type="SMART" id="SM01052">
    <property type="entry name" value="CAP_GLY"/>
    <property type="match status" value="2"/>
</dbReference>
<feature type="non-terminal residue" evidence="4">
    <location>
        <position position="1268"/>
    </location>
</feature>
<dbReference type="EMBL" id="KK122102">
    <property type="protein sequence ID" value="KFM81933.1"/>
    <property type="molecule type" value="Genomic_DNA"/>
</dbReference>